<proteinExistence type="predicted"/>
<feature type="compositionally biased region" description="Pro residues" evidence="1">
    <location>
        <begin position="73"/>
        <end position="82"/>
    </location>
</feature>
<feature type="compositionally biased region" description="Low complexity" evidence="1">
    <location>
        <begin position="83"/>
        <end position="92"/>
    </location>
</feature>
<evidence type="ECO:0000313" key="2">
    <source>
        <dbReference type="EMBL" id="CAD8667909.1"/>
    </source>
</evidence>
<dbReference type="AlphaFoldDB" id="A0A7S0R639"/>
<gene>
    <name evidence="2" type="ORF">CLEI1391_LOCUS2785</name>
</gene>
<protein>
    <submittedName>
        <fullName evidence="2">Uncharacterized protein</fullName>
    </submittedName>
</protein>
<accession>A0A7S0R639</accession>
<evidence type="ECO:0000256" key="1">
    <source>
        <dbReference type="SAM" id="MobiDB-lite"/>
    </source>
</evidence>
<name>A0A7S0R639_9CHLO</name>
<organism evidence="2">
    <name type="scientific">Chlamydomonas leiostraca</name>
    <dbReference type="NCBI Taxonomy" id="1034604"/>
    <lineage>
        <taxon>Eukaryota</taxon>
        <taxon>Viridiplantae</taxon>
        <taxon>Chlorophyta</taxon>
        <taxon>core chlorophytes</taxon>
        <taxon>Chlorophyceae</taxon>
        <taxon>CS clade</taxon>
        <taxon>Chlamydomonadales</taxon>
        <taxon>Chlamydomonadaceae</taxon>
        <taxon>Chlamydomonas</taxon>
    </lineage>
</organism>
<feature type="region of interest" description="Disordered" evidence="1">
    <location>
        <begin position="72"/>
        <end position="103"/>
    </location>
</feature>
<dbReference type="EMBL" id="HBFB01005024">
    <property type="protein sequence ID" value="CAD8667909.1"/>
    <property type="molecule type" value="Transcribed_RNA"/>
</dbReference>
<sequence length="241" mass="25833">MAQQPAGREPMGPVAFSPAEPVDATPARRDAPNVPWLPTDPEELETQNRSQWSAGVRLPQFVFPMPGAVAGVRPPPPAPTAPFVPYQGGPQQPQGPLPPQQHAGLDAQQQQVLNMLAQNPDQAQAVLATLTSQLQQQGPPGHQQPPQFAGQPQLVQLQQPGLIQFPGNAPPSLAMFPGQAPPGIQILHAAPQQPQMLVLQGPPGAQQYSLVQPGQQPLLGMQQPGQFYVQQQPQGPYMQHY</sequence>
<reference evidence="2" key="1">
    <citation type="submission" date="2021-01" db="EMBL/GenBank/DDBJ databases">
        <authorList>
            <person name="Corre E."/>
            <person name="Pelletier E."/>
            <person name="Niang G."/>
            <person name="Scheremetjew M."/>
            <person name="Finn R."/>
            <person name="Kale V."/>
            <person name="Holt S."/>
            <person name="Cochrane G."/>
            <person name="Meng A."/>
            <person name="Brown T."/>
            <person name="Cohen L."/>
        </authorList>
    </citation>
    <scope>NUCLEOTIDE SEQUENCE</scope>
    <source>
        <strain evidence="2">SAG 11-49</strain>
    </source>
</reference>
<feature type="region of interest" description="Disordered" evidence="1">
    <location>
        <begin position="1"/>
        <end position="52"/>
    </location>
</feature>